<gene>
    <name evidence="1" type="ORF">DKG74_20835</name>
</gene>
<reference evidence="1 2" key="1">
    <citation type="submission" date="2018-05" db="EMBL/GenBank/DDBJ databases">
        <title>Zavarzinia sp. HR-AS.</title>
        <authorList>
            <person name="Lee Y."/>
            <person name="Jeon C.O."/>
        </authorList>
    </citation>
    <scope>NUCLEOTIDE SEQUENCE [LARGE SCALE GENOMIC DNA]</scope>
    <source>
        <strain evidence="1 2">HR-AS</strain>
    </source>
</reference>
<keyword evidence="2" id="KW-1185">Reference proteome</keyword>
<proteinExistence type="predicted"/>
<protein>
    <submittedName>
        <fullName evidence="1">Uncharacterized protein</fullName>
    </submittedName>
</protein>
<dbReference type="AlphaFoldDB" id="A0A317DUX6"/>
<evidence type="ECO:0000313" key="2">
    <source>
        <dbReference type="Proteomes" id="UP000245461"/>
    </source>
</evidence>
<name>A0A317DUX6_9PROT</name>
<evidence type="ECO:0000313" key="1">
    <source>
        <dbReference type="EMBL" id="PWR17656.1"/>
    </source>
</evidence>
<organism evidence="1 2">
    <name type="scientific">Zavarzinia aquatilis</name>
    <dbReference type="NCBI Taxonomy" id="2211142"/>
    <lineage>
        <taxon>Bacteria</taxon>
        <taxon>Pseudomonadati</taxon>
        <taxon>Pseudomonadota</taxon>
        <taxon>Alphaproteobacteria</taxon>
        <taxon>Rhodospirillales</taxon>
        <taxon>Zavarziniaceae</taxon>
        <taxon>Zavarzinia</taxon>
    </lineage>
</organism>
<accession>A0A317DUX6</accession>
<comment type="caution">
    <text evidence="1">The sequence shown here is derived from an EMBL/GenBank/DDBJ whole genome shotgun (WGS) entry which is preliminary data.</text>
</comment>
<sequence length="232" mass="25444">MHVWTLDIEAEADFRTGCRLAQKGCFKPQLDGAVEAGKCQYGRDGCDGGNMIRFARIALLILSATGLLPTNASAETPDYFVDGVYQDFGAAWYKATYAVFGKGLTFPEQQDCDKDQRRPGEVSCFAGNDNYDMLVSGKAPMEGKGVRSIMVAINSYKNIALAKNLTKVIAGVIDRSLIDDWKFSQEVDRALLAEKTNVIFRTTLRVVVDPLTDEGGISILVIPPQELPPKPR</sequence>
<dbReference type="Proteomes" id="UP000245461">
    <property type="component" value="Unassembled WGS sequence"/>
</dbReference>
<dbReference type="EMBL" id="QGLE01000022">
    <property type="protein sequence ID" value="PWR17656.1"/>
    <property type="molecule type" value="Genomic_DNA"/>
</dbReference>